<dbReference type="InterPro" id="IPR025989">
    <property type="entry name" value="Virulence_F_dom"/>
</dbReference>
<evidence type="ECO:0000313" key="2">
    <source>
        <dbReference type="EMBL" id="ESR23493.1"/>
    </source>
</evidence>
<gene>
    <name evidence="2" type="ORF">N177_3561</name>
</gene>
<protein>
    <recommendedName>
        <fullName evidence="1">Virulence factor domain-containing protein</fullName>
    </recommendedName>
</protein>
<evidence type="ECO:0000259" key="1">
    <source>
        <dbReference type="Pfam" id="PF13769"/>
    </source>
</evidence>
<dbReference type="Pfam" id="PF13769">
    <property type="entry name" value="Virulence_fact"/>
    <property type="match status" value="1"/>
</dbReference>
<dbReference type="Proteomes" id="UP000017819">
    <property type="component" value="Unassembled WGS sequence"/>
</dbReference>
<sequence>MVKLTLVSWQEIPSMIEARDGRDRARVELSARFQELIDMMAMRRGLAGTDAYLEAWRRQPLVEREGGCEDLARAAADEFEARYEDIRAAAIATPA</sequence>
<dbReference type="STRING" id="631454.N177_3561"/>
<proteinExistence type="predicted"/>
<dbReference type="OrthoDB" id="7359147at2"/>
<evidence type="ECO:0000313" key="3">
    <source>
        <dbReference type="Proteomes" id="UP000017819"/>
    </source>
</evidence>
<dbReference type="EMBL" id="AWXZ01000039">
    <property type="protein sequence ID" value="ESR23493.1"/>
    <property type="molecule type" value="Genomic_DNA"/>
</dbReference>
<reference evidence="2 3" key="1">
    <citation type="journal article" date="2014" name="Genome Announc.">
        <title>Draft Genome Sequence of Lutibaculum baratangense Strain AMV1T, Isolated from a Mud Volcano in Andamans, India.</title>
        <authorList>
            <person name="Singh A."/>
            <person name="Sreenivas A."/>
            <person name="Sathyanarayana Reddy G."/>
            <person name="Pinnaka A.K."/>
            <person name="Shivaji S."/>
        </authorList>
    </citation>
    <scope>NUCLEOTIDE SEQUENCE [LARGE SCALE GENOMIC DNA]</scope>
    <source>
        <strain evidence="2 3">AMV1</strain>
    </source>
</reference>
<keyword evidence="3" id="KW-1185">Reference proteome</keyword>
<comment type="caution">
    <text evidence="2">The sequence shown here is derived from an EMBL/GenBank/DDBJ whole genome shotgun (WGS) entry which is preliminary data.</text>
</comment>
<dbReference type="RefSeq" id="WP_023433679.1">
    <property type="nucleotide sequence ID" value="NZ_AWXZ01000039.1"/>
</dbReference>
<organism evidence="2 3">
    <name type="scientific">Lutibaculum baratangense AMV1</name>
    <dbReference type="NCBI Taxonomy" id="631454"/>
    <lineage>
        <taxon>Bacteria</taxon>
        <taxon>Pseudomonadati</taxon>
        <taxon>Pseudomonadota</taxon>
        <taxon>Alphaproteobacteria</taxon>
        <taxon>Hyphomicrobiales</taxon>
        <taxon>Tepidamorphaceae</taxon>
        <taxon>Lutibaculum</taxon>
    </lineage>
</organism>
<accession>V4TAN3</accession>
<feature type="domain" description="Virulence factor" evidence="1">
    <location>
        <begin position="8"/>
        <end position="87"/>
    </location>
</feature>
<dbReference type="AlphaFoldDB" id="V4TAN3"/>
<name>V4TAN3_9HYPH</name>